<dbReference type="Gene3D" id="3.90.550.10">
    <property type="entry name" value="Spore Coat Polysaccharide Biosynthesis Protein SpsA, Chain A"/>
    <property type="match status" value="1"/>
</dbReference>
<feature type="domain" description="MobA-like NTP transferase" evidence="1">
    <location>
        <begin position="17"/>
        <end position="167"/>
    </location>
</feature>
<dbReference type="PANTHER" id="PTHR43777">
    <property type="entry name" value="MOLYBDENUM COFACTOR CYTIDYLYLTRANSFERASE"/>
    <property type="match status" value="1"/>
</dbReference>
<dbReference type="InterPro" id="IPR025877">
    <property type="entry name" value="MobA-like_NTP_Trfase"/>
</dbReference>
<reference evidence="2" key="1">
    <citation type="journal article" date="2013" name="Sci. Rep.">
        <title>Metagenomics uncovers a new group of low GC and ultra-small marine Actinobacteria.</title>
        <authorList>
            <person name="Ghai R."/>
            <person name="Mizuno C.M."/>
            <person name="Picazo A."/>
            <person name="Camacho A."/>
            <person name="Rodriguez-Valera F."/>
        </authorList>
    </citation>
    <scope>NUCLEOTIDE SEQUENCE</scope>
</reference>
<dbReference type="InterPro" id="IPR029044">
    <property type="entry name" value="Nucleotide-diphossugar_trans"/>
</dbReference>
<dbReference type="SUPFAM" id="SSF53448">
    <property type="entry name" value="Nucleotide-diphospho-sugar transferases"/>
    <property type="match status" value="1"/>
</dbReference>
<dbReference type="EMBL" id="KC811121">
    <property type="protein sequence ID" value="AGQ19065.1"/>
    <property type="molecule type" value="Genomic_DNA"/>
</dbReference>
<evidence type="ECO:0000259" key="1">
    <source>
        <dbReference type="Pfam" id="PF12804"/>
    </source>
</evidence>
<protein>
    <submittedName>
        <fullName evidence="2">Putative MobA-related protein</fullName>
    </submittedName>
</protein>
<accession>S5DQC7</accession>
<proteinExistence type="predicted"/>
<evidence type="ECO:0000313" key="2">
    <source>
        <dbReference type="EMBL" id="AGQ19065.1"/>
    </source>
</evidence>
<dbReference type="GO" id="GO:0016779">
    <property type="term" value="F:nucleotidyltransferase activity"/>
    <property type="evidence" value="ECO:0007669"/>
    <property type="project" value="UniProtKB-ARBA"/>
</dbReference>
<dbReference type="Pfam" id="PF12804">
    <property type="entry name" value="NTP_transf_3"/>
    <property type="match status" value="1"/>
</dbReference>
<dbReference type="AlphaFoldDB" id="S5DQC7"/>
<dbReference type="PANTHER" id="PTHR43777:SF1">
    <property type="entry name" value="MOLYBDENUM COFACTOR CYTIDYLYLTRANSFERASE"/>
    <property type="match status" value="1"/>
</dbReference>
<organism evidence="2">
    <name type="scientific">Candidatus Actinomarina minuta</name>
    <dbReference type="NCBI Taxonomy" id="1389454"/>
    <lineage>
        <taxon>Bacteria</taxon>
        <taxon>Bacillati</taxon>
        <taxon>Actinomycetota</taxon>
        <taxon>Actinomycetes</taxon>
        <taxon>Candidatus Actinomarinidae</taxon>
        <taxon>Candidatus Actinomarinales</taxon>
        <taxon>Candidatus Actinomarineae</taxon>
        <taxon>Candidatus Actinomarinaceae</taxon>
        <taxon>Candidatus Actinomarina</taxon>
    </lineage>
</organism>
<name>S5DQC7_9ACTN</name>
<sequence length="211" mass="24685">MDVWFNYSRFNLIMNAGVILAAGDSTRMGFPKQLAEIRDKPLLELVVEKVNNYFELSSVVLGFENETITEKINFHSSNILINENWSEGIISSIRTALFFYQNQKEIDGLVFFLGDQPDVKNEVIQSIQNKEVHDNKVLIPQYRYKLDFPVFVPRQLWPKLELLTQEDSVEVEPSVYKDFDLIDYFISSETKVEKLNFNFLSPTDYDEEKDF</sequence>